<feature type="binding site" evidence="3">
    <location>
        <position position="166"/>
    </location>
    <ligand>
        <name>Cu cation</name>
        <dbReference type="ChEBI" id="CHEBI:23378"/>
    </ligand>
</feature>
<dbReference type="AlphaFoldDB" id="A0A547Q6M8"/>
<dbReference type="SUPFAM" id="SSF52833">
    <property type="entry name" value="Thioredoxin-like"/>
    <property type="match status" value="1"/>
</dbReference>
<feature type="binding site" evidence="3">
    <location>
        <position position="77"/>
    </location>
    <ligand>
        <name>Cu cation</name>
        <dbReference type="ChEBI" id="CHEBI:23378"/>
    </ligand>
</feature>
<dbReference type="Gene3D" id="3.40.30.10">
    <property type="entry name" value="Glutaredoxin"/>
    <property type="match status" value="1"/>
</dbReference>
<evidence type="ECO:0000256" key="4">
    <source>
        <dbReference type="PIRSR" id="PIRSR603782-2"/>
    </source>
</evidence>
<keyword evidence="4" id="KW-1015">Disulfide bond</keyword>
<proteinExistence type="inferred from homology"/>
<feature type="binding site" evidence="3">
    <location>
        <position position="81"/>
    </location>
    <ligand>
        <name>Cu cation</name>
        <dbReference type="ChEBI" id="CHEBI:23378"/>
    </ligand>
</feature>
<protein>
    <submittedName>
        <fullName evidence="5">SCO family protein</fullName>
    </submittedName>
</protein>
<dbReference type="PANTHER" id="PTHR12151:SF25">
    <property type="entry name" value="LINALOOL DEHYDRATASE_ISOMERASE DOMAIN-CONTAINING PROTEIN"/>
    <property type="match status" value="1"/>
</dbReference>
<dbReference type="GO" id="GO:0046872">
    <property type="term" value="F:metal ion binding"/>
    <property type="evidence" value="ECO:0007669"/>
    <property type="project" value="UniProtKB-KW"/>
</dbReference>
<dbReference type="Proteomes" id="UP000318590">
    <property type="component" value="Unassembled WGS sequence"/>
</dbReference>
<gene>
    <name evidence="5" type="ORF">FEV53_06540</name>
</gene>
<dbReference type="CDD" id="cd02968">
    <property type="entry name" value="SCO"/>
    <property type="match status" value="1"/>
</dbReference>
<organism evidence="5 6">
    <name type="scientific">Palleronia caenipelagi</name>
    <dbReference type="NCBI Taxonomy" id="2489174"/>
    <lineage>
        <taxon>Bacteria</taxon>
        <taxon>Pseudomonadati</taxon>
        <taxon>Pseudomonadota</taxon>
        <taxon>Alphaproteobacteria</taxon>
        <taxon>Rhodobacterales</taxon>
        <taxon>Roseobacteraceae</taxon>
        <taxon>Palleronia</taxon>
    </lineage>
</organism>
<dbReference type="OrthoDB" id="9790194at2"/>
<evidence type="ECO:0000256" key="1">
    <source>
        <dbReference type="ARBA" id="ARBA00010996"/>
    </source>
</evidence>
<evidence type="ECO:0000256" key="2">
    <source>
        <dbReference type="ARBA" id="ARBA00023008"/>
    </source>
</evidence>
<evidence type="ECO:0000313" key="5">
    <source>
        <dbReference type="EMBL" id="TRD22024.1"/>
    </source>
</evidence>
<dbReference type="EMBL" id="VFSV01000008">
    <property type="protein sequence ID" value="TRD22024.1"/>
    <property type="molecule type" value="Genomic_DNA"/>
</dbReference>
<evidence type="ECO:0000256" key="3">
    <source>
        <dbReference type="PIRSR" id="PIRSR603782-1"/>
    </source>
</evidence>
<dbReference type="InterPro" id="IPR003782">
    <property type="entry name" value="SCO1/SenC"/>
</dbReference>
<dbReference type="RefSeq" id="WP_142834012.1">
    <property type="nucleotide sequence ID" value="NZ_VFSV01000008.1"/>
</dbReference>
<name>A0A547Q6M8_9RHOB</name>
<keyword evidence="6" id="KW-1185">Reference proteome</keyword>
<dbReference type="FunFam" id="3.40.30.10:FF:000013">
    <property type="entry name" value="Blast:Protein SCO1 homolog, mitochondrial"/>
    <property type="match status" value="1"/>
</dbReference>
<sequence length="211" mass="22764">MKRTYVTVAATAATALLAGSAILLWLGDEDTPCRSGTTVAGGALGGPFELVSETGDTVTDAQIIDRPSLIYFGYTYCPDVCPLDASRNAEALDLLAERGHDNVQALFITVDPERDTPEVLTEYTDYMHPDMIGLTGTPEQIRAAAKAYRVYYQRQGDDPATYLVDHTFYTYLVTPEEGFVDILRGAPGAGGSEGQSAEDVAAITACYLERF</sequence>
<keyword evidence="3" id="KW-0479">Metal-binding</keyword>
<evidence type="ECO:0000313" key="6">
    <source>
        <dbReference type="Proteomes" id="UP000318590"/>
    </source>
</evidence>
<keyword evidence="2 3" id="KW-0186">Copper</keyword>
<comment type="similarity">
    <text evidence="1">Belongs to the SCO1/2 family.</text>
</comment>
<dbReference type="PANTHER" id="PTHR12151">
    <property type="entry name" value="ELECTRON TRANSPORT PROTIN SCO1/SENC FAMILY MEMBER"/>
    <property type="match status" value="1"/>
</dbReference>
<comment type="caution">
    <text evidence="5">The sequence shown here is derived from an EMBL/GenBank/DDBJ whole genome shotgun (WGS) entry which is preliminary data.</text>
</comment>
<dbReference type="InterPro" id="IPR036249">
    <property type="entry name" value="Thioredoxin-like_sf"/>
</dbReference>
<accession>A0A547Q6M8</accession>
<feature type="disulfide bond" description="Redox-active" evidence="4">
    <location>
        <begin position="77"/>
        <end position="81"/>
    </location>
</feature>
<dbReference type="Pfam" id="PF02630">
    <property type="entry name" value="SCO1-SenC"/>
    <property type="match status" value="1"/>
</dbReference>
<reference evidence="5 6" key="1">
    <citation type="submission" date="2019-06" db="EMBL/GenBank/DDBJ databases">
        <title>Paenimaribius caenipelagi gen. nov., sp. nov., isolated from a tidal flat.</title>
        <authorList>
            <person name="Yoon J.-H."/>
        </authorList>
    </citation>
    <scope>NUCLEOTIDE SEQUENCE [LARGE SCALE GENOMIC DNA]</scope>
    <source>
        <strain evidence="5 6">JBTF-M29</strain>
    </source>
</reference>